<dbReference type="Proteomes" id="UP000887561">
    <property type="component" value="Unplaced"/>
</dbReference>
<feature type="region of interest" description="Disordered" evidence="2">
    <location>
        <begin position="441"/>
        <end position="479"/>
    </location>
</feature>
<dbReference type="InterPro" id="IPR011989">
    <property type="entry name" value="ARM-like"/>
</dbReference>
<dbReference type="Gene3D" id="1.25.10.10">
    <property type="entry name" value="Leucine-rich Repeat Variant"/>
    <property type="match status" value="1"/>
</dbReference>
<organism evidence="3 4">
    <name type="scientific">Meloidogyne javanica</name>
    <name type="common">Root-knot nematode worm</name>
    <dbReference type="NCBI Taxonomy" id="6303"/>
    <lineage>
        <taxon>Eukaryota</taxon>
        <taxon>Metazoa</taxon>
        <taxon>Ecdysozoa</taxon>
        <taxon>Nematoda</taxon>
        <taxon>Chromadorea</taxon>
        <taxon>Rhabditida</taxon>
        <taxon>Tylenchina</taxon>
        <taxon>Tylenchomorpha</taxon>
        <taxon>Tylenchoidea</taxon>
        <taxon>Meloidogynidae</taxon>
        <taxon>Meloidogyninae</taxon>
        <taxon>Meloidogyne</taxon>
        <taxon>Meloidogyne incognita group</taxon>
    </lineage>
</organism>
<dbReference type="AlphaFoldDB" id="A0A915MNB4"/>
<dbReference type="GO" id="GO:0072659">
    <property type="term" value="P:protein localization to plasma membrane"/>
    <property type="evidence" value="ECO:0007669"/>
    <property type="project" value="TreeGrafter"/>
</dbReference>
<dbReference type="InterPro" id="IPR051851">
    <property type="entry name" value="EFR3_Homologs"/>
</dbReference>
<dbReference type="Pfam" id="PF10154">
    <property type="entry name" value="Fy-3"/>
    <property type="match status" value="1"/>
</dbReference>
<protein>
    <submittedName>
        <fullName evidence="4">Uncharacterized protein</fullName>
    </submittedName>
</protein>
<keyword evidence="3" id="KW-1185">Reference proteome</keyword>
<comment type="similarity">
    <text evidence="1">Belongs to the EFR3 family.</text>
</comment>
<dbReference type="GO" id="GO:0005886">
    <property type="term" value="C:plasma membrane"/>
    <property type="evidence" value="ECO:0007669"/>
    <property type="project" value="TreeGrafter"/>
</dbReference>
<dbReference type="SUPFAM" id="SSF48371">
    <property type="entry name" value="ARM repeat"/>
    <property type="match status" value="1"/>
</dbReference>
<dbReference type="PANTHER" id="PTHR12444:SF8">
    <property type="entry name" value="PROTEIN EFR3 HOMOLOG CMP44E"/>
    <property type="match status" value="1"/>
</dbReference>
<sequence length="995" mass="113982">MNHFCCCSSCKPRYKRVVDHIYPRMPPYDVPVSGNMQKLTFYSIFHPEKLNRIGIYLVQRLSRDLGRQKVADVKVAVDAIDQLLKSCHGSPSINQFIESFLSMVQRLLETNDPQMEKLATDLFVRFSGIEEDSPSYHRQYDFFISKFSSMCHANRGDYVRSQRFNGLRGLRGVIWKSATDDLQANIWEKQHMNKIIPSILFNFQDENDEVDDQRVDHTTAMLFHPQEQNGSITEAEPRNLALQCLRELFQKCSFGSLKSVLEPVFRHFDLHNKWDPPPTFAIKTFKAILYSIQSQNSYFVIQDLINQLEQVQNGESNVRVGMATVLANIVSIAGTSIGPLLLAIFNSLLKLLRSSVEFQQSKQCVDFERENLFQSTLIYALGDFASALPDYQKVEIMMFTAGSIPNDESTVNRKMEQLCEPFLQKEVLKMFRDKNQRQLSEQQNSFDAVSIGSSSVDWSPSDTEPHSRRNTVLSGQSNEKSREVLKMFRDKNQQQLSELFRHHQRHCSCSSTGLPCPHGNEVENALNNFVYDETNKCTSLIADELLKEKLAQFGDDSSKLALELNTDKLDGQHSIGLFSKGELSFEEQFQKLINKCSTHQLSNLIKEETEMTNDVRSIVHARDFELNRLEKACEASLAATSTPDSDKFDEYSRELSKLNAEIRRVGADFSCRMEELRQYQREKYRSLVRNLSQNVENSLLSTKCQIPEKKMSTPEQHSSSLNYSPSCGFQQQFTNKNLKSLKKSISCEEKISQLCLGEKGNKSSFVGRQSESFSIYIGSQLKTRHNVRLLTCNCLSDLCLSQTFEDFSHQEELLGSKRLHLLMNLYGRELSATVLIVGRDLLWHIKQKTEFAKLCEQSAELHFDSLEGQLKAIEEHVRSANRSRRLAKNSIGYTSPFFPYFSSSQQDFEDDNEDEGILRIGDVYLTKHSNLSSVQIIFHLVGDDKLEKEEISSRHPCVAGLHNIVRLSSRFAIRNISLPLLLVDQFNDEVNKKKI</sequence>
<name>A0A915MNB4_MELJA</name>
<proteinExistence type="inferred from homology"/>
<dbReference type="PANTHER" id="PTHR12444">
    <property type="entry name" value="PROTEIN EFR3 HOMOLOG CMP44E"/>
    <property type="match status" value="1"/>
</dbReference>
<dbReference type="InterPro" id="IPR049152">
    <property type="entry name" value="EFR3-like_ARM"/>
</dbReference>
<evidence type="ECO:0000256" key="1">
    <source>
        <dbReference type="ARBA" id="ARBA00010216"/>
    </source>
</evidence>
<dbReference type="InterPro" id="IPR016024">
    <property type="entry name" value="ARM-type_fold"/>
</dbReference>
<accession>A0A915MNB4</accession>
<dbReference type="InterPro" id="IPR019311">
    <property type="entry name" value="Fy-3"/>
</dbReference>
<dbReference type="Pfam" id="PF21052">
    <property type="entry name" value="EFR3_ARM"/>
    <property type="match status" value="1"/>
</dbReference>
<evidence type="ECO:0000313" key="3">
    <source>
        <dbReference type="Proteomes" id="UP000887561"/>
    </source>
</evidence>
<dbReference type="WBParaSite" id="scaffold4281_cov179.g7923">
    <property type="protein sequence ID" value="scaffold4281_cov179.g7923"/>
    <property type="gene ID" value="scaffold4281_cov179.g7923"/>
</dbReference>
<evidence type="ECO:0000313" key="4">
    <source>
        <dbReference type="WBParaSite" id="scaffold4281_cov179.g7923"/>
    </source>
</evidence>
<reference evidence="4" key="1">
    <citation type="submission" date="2022-11" db="UniProtKB">
        <authorList>
            <consortium name="WormBaseParasite"/>
        </authorList>
    </citation>
    <scope>IDENTIFICATION</scope>
</reference>
<feature type="compositionally biased region" description="Polar residues" evidence="2">
    <location>
        <begin position="441"/>
        <end position="462"/>
    </location>
</feature>
<evidence type="ECO:0000256" key="2">
    <source>
        <dbReference type="SAM" id="MobiDB-lite"/>
    </source>
</evidence>